<dbReference type="AlphaFoldDB" id="A0A1E3VRB7"/>
<dbReference type="PANTHER" id="PTHR43065">
    <property type="entry name" value="SENSOR HISTIDINE KINASE"/>
    <property type="match status" value="1"/>
</dbReference>
<dbReference type="CDD" id="cd00082">
    <property type="entry name" value="HisKA"/>
    <property type="match status" value="1"/>
</dbReference>
<evidence type="ECO:0000259" key="7">
    <source>
        <dbReference type="PROSITE" id="PS50109"/>
    </source>
</evidence>
<dbReference type="PROSITE" id="PS50110">
    <property type="entry name" value="RESPONSE_REGULATORY"/>
    <property type="match status" value="1"/>
</dbReference>
<organism evidence="9 10">
    <name type="scientific">Methyloceanibacter superfactus</name>
    <dbReference type="NCBI Taxonomy" id="1774969"/>
    <lineage>
        <taxon>Bacteria</taxon>
        <taxon>Pseudomonadati</taxon>
        <taxon>Pseudomonadota</taxon>
        <taxon>Alphaproteobacteria</taxon>
        <taxon>Hyphomicrobiales</taxon>
        <taxon>Hyphomicrobiaceae</taxon>
        <taxon>Methyloceanibacter</taxon>
    </lineage>
</organism>
<dbReference type="SMART" id="SM00388">
    <property type="entry name" value="HisKA"/>
    <property type="match status" value="1"/>
</dbReference>
<gene>
    <name evidence="9" type="ORF">AUC69_02265</name>
</gene>
<dbReference type="SUPFAM" id="SSF55874">
    <property type="entry name" value="ATPase domain of HSP90 chaperone/DNA topoisomerase II/histidine kinase"/>
    <property type="match status" value="1"/>
</dbReference>
<feature type="modified residue" description="4-aspartylphosphate" evidence="4">
    <location>
        <position position="541"/>
    </location>
</feature>
<dbReference type="EMBL" id="LPWF01000033">
    <property type="protein sequence ID" value="ODR96062.1"/>
    <property type="molecule type" value="Genomic_DNA"/>
</dbReference>
<keyword evidence="6" id="KW-0472">Membrane</keyword>
<dbReference type="InterPro" id="IPR003661">
    <property type="entry name" value="HisK_dim/P_dom"/>
</dbReference>
<dbReference type="SMART" id="SM00448">
    <property type="entry name" value="REC"/>
    <property type="match status" value="1"/>
</dbReference>
<proteinExistence type="predicted"/>
<dbReference type="InterPro" id="IPR007891">
    <property type="entry name" value="CHASE3"/>
</dbReference>
<dbReference type="InterPro" id="IPR004358">
    <property type="entry name" value="Sig_transdc_His_kin-like_C"/>
</dbReference>
<reference evidence="9 10" key="1">
    <citation type="journal article" date="2016" name="Environ. Microbiol.">
        <title>New Methyloceanibacter diversity from North Sea sediments includes methanotroph containing solely the soluble methane monooxygenase.</title>
        <authorList>
            <person name="Vekeman B."/>
            <person name="Kerckhof F.M."/>
            <person name="Cremers G."/>
            <person name="de Vos P."/>
            <person name="Vandamme P."/>
            <person name="Boon N."/>
            <person name="Op den Camp H.J."/>
            <person name="Heylen K."/>
        </authorList>
    </citation>
    <scope>NUCLEOTIDE SEQUENCE [LARGE SCALE GENOMIC DNA]</scope>
    <source>
        <strain evidence="9 10">R-67175</strain>
    </source>
</reference>
<feature type="domain" description="Response regulatory" evidence="8">
    <location>
        <begin position="491"/>
        <end position="607"/>
    </location>
</feature>
<dbReference type="Gene3D" id="3.30.565.10">
    <property type="entry name" value="Histidine kinase-like ATPase, C-terminal domain"/>
    <property type="match status" value="1"/>
</dbReference>
<evidence type="ECO:0000256" key="4">
    <source>
        <dbReference type="PROSITE-ProRule" id="PRU00169"/>
    </source>
</evidence>
<name>A0A1E3VRB7_9HYPH</name>
<evidence type="ECO:0000259" key="8">
    <source>
        <dbReference type="PROSITE" id="PS50110"/>
    </source>
</evidence>
<dbReference type="InterPro" id="IPR011006">
    <property type="entry name" value="CheY-like_superfamily"/>
</dbReference>
<evidence type="ECO:0000256" key="1">
    <source>
        <dbReference type="ARBA" id="ARBA00000085"/>
    </source>
</evidence>
<evidence type="ECO:0000256" key="3">
    <source>
        <dbReference type="ARBA" id="ARBA00022553"/>
    </source>
</evidence>
<evidence type="ECO:0000256" key="5">
    <source>
        <dbReference type="SAM" id="Coils"/>
    </source>
</evidence>
<dbReference type="RefSeq" id="WP_069442607.1">
    <property type="nucleotide sequence ID" value="NZ_LPWF01000033.1"/>
</dbReference>
<dbReference type="PROSITE" id="PS50109">
    <property type="entry name" value="HIS_KIN"/>
    <property type="match status" value="1"/>
</dbReference>
<comment type="caution">
    <text evidence="9">The sequence shown here is derived from an EMBL/GenBank/DDBJ whole genome shotgun (WGS) entry which is preliminary data.</text>
</comment>
<dbReference type="SMART" id="SM00387">
    <property type="entry name" value="HATPase_c"/>
    <property type="match status" value="1"/>
</dbReference>
<dbReference type="OrthoDB" id="9796100at2"/>
<keyword evidence="6" id="KW-0812">Transmembrane</keyword>
<dbReference type="InterPro" id="IPR003594">
    <property type="entry name" value="HATPase_dom"/>
</dbReference>
<dbReference type="Gene3D" id="1.10.287.130">
    <property type="match status" value="1"/>
</dbReference>
<dbReference type="InterPro" id="IPR005467">
    <property type="entry name" value="His_kinase_dom"/>
</dbReference>
<dbReference type="PRINTS" id="PR00344">
    <property type="entry name" value="BCTRLSENSOR"/>
</dbReference>
<sequence length="610" mass="66067">MAVLVVRSNEADELVDHTIEVQQTAETLLSELQTAESAKRGYLLTADKDYALSFGQASGNVPGLLDSLHKLTADNPAQQTRLFASEPLISAKLEEMKHTLKLDEEGRRQEALDIIRSPQGKNLLEAIRTEMFSFLKTERDLLRVRQARAGELRRWLAALIGLALLSAMLLTGILALATRNSVRGLIERTKELEAESKRRQEAEDTLRQVQKMEAVGQLTGGIAHDFNNLLTIILGNLDTLKRRLTGAAEEGQKGGKDGDGKDEDASLAAELEKPVDAAMYGARSAAQLTQRLLAFSRRQALEPERLDVNRLVTGMLDMLRRSLGEPINIETVLGAGLWPAFADANQLENALLNLTVNAKAAMPDGGCLTIETANVNLDDAYARRFGDIEAGQYVALCVTDTGTGIPAEVIDHVFEPFFTTKPHGEGSGLGLAMVHGFVKQSGGHLRIYSEEGHGTTVKLYLPRMTQADEMSAAPAAKEDVAPAPRAGPRETVLLVEDNAGVRDYAKVVLQSLGYSVIEAADAAEALALVASQPPIDLLFTDVVLPGGVTGRDLAEEIVKRYPGLPVLFTTGYTRNAIVHQGRLDADVELLGKPYTAQDLAQKLRDMLDGA</sequence>
<dbReference type="InterPro" id="IPR001789">
    <property type="entry name" value="Sig_transdc_resp-reg_receiver"/>
</dbReference>
<feature type="transmembrane region" description="Helical" evidence="6">
    <location>
        <begin position="155"/>
        <end position="177"/>
    </location>
</feature>
<dbReference type="Gene3D" id="3.40.50.2300">
    <property type="match status" value="1"/>
</dbReference>
<protein>
    <recommendedName>
        <fullName evidence="2">histidine kinase</fullName>
        <ecNumber evidence="2">2.7.13.3</ecNumber>
    </recommendedName>
</protein>
<dbReference type="SUPFAM" id="SSF52172">
    <property type="entry name" value="CheY-like"/>
    <property type="match status" value="1"/>
</dbReference>
<feature type="domain" description="Histidine kinase" evidence="7">
    <location>
        <begin position="221"/>
        <end position="465"/>
    </location>
</feature>
<dbReference type="Proteomes" id="UP000094472">
    <property type="component" value="Unassembled WGS sequence"/>
</dbReference>
<dbReference type="PANTHER" id="PTHR43065:SF42">
    <property type="entry name" value="TWO-COMPONENT SENSOR PPRA"/>
    <property type="match status" value="1"/>
</dbReference>
<keyword evidence="5" id="KW-0175">Coiled coil</keyword>
<dbReference type="Pfam" id="PF00072">
    <property type="entry name" value="Response_reg"/>
    <property type="match status" value="1"/>
</dbReference>
<dbReference type="Pfam" id="PF02518">
    <property type="entry name" value="HATPase_c"/>
    <property type="match status" value="1"/>
</dbReference>
<comment type="catalytic activity">
    <reaction evidence="1">
        <text>ATP + protein L-histidine = ADP + protein N-phospho-L-histidine.</text>
        <dbReference type="EC" id="2.7.13.3"/>
    </reaction>
</comment>
<keyword evidence="10" id="KW-1185">Reference proteome</keyword>
<feature type="coiled-coil region" evidence="5">
    <location>
        <begin position="185"/>
        <end position="212"/>
    </location>
</feature>
<dbReference type="InterPro" id="IPR036097">
    <property type="entry name" value="HisK_dim/P_sf"/>
</dbReference>
<dbReference type="InterPro" id="IPR036890">
    <property type="entry name" value="HATPase_C_sf"/>
</dbReference>
<dbReference type="CDD" id="cd19410">
    <property type="entry name" value="HK9-like_sensor"/>
    <property type="match status" value="1"/>
</dbReference>
<dbReference type="STRING" id="1774969.AUC69_02265"/>
<accession>A0A1E3VRB7</accession>
<dbReference type="GO" id="GO:0000155">
    <property type="term" value="F:phosphorelay sensor kinase activity"/>
    <property type="evidence" value="ECO:0007669"/>
    <property type="project" value="InterPro"/>
</dbReference>
<dbReference type="SUPFAM" id="SSF47384">
    <property type="entry name" value="Homodimeric domain of signal transducing histidine kinase"/>
    <property type="match status" value="1"/>
</dbReference>
<dbReference type="EC" id="2.7.13.3" evidence="2"/>
<evidence type="ECO:0000256" key="6">
    <source>
        <dbReference type="SAM" id="Phobius"/>
    </source>
</evidence>
<keyword evidence="3 4" id="KW-0597">Phosphoprotein</keyword>
<evidence type="ECO:0000313" key="9">
    <source>
        <dbReference type="EMBL" id="ODR96062.1"/>
    </source>
</evidence>
<dbReference type="Pfam" id="PF05227">
    <property type="entry name" value="CHASE3"/>
    <property type="match status" value="1"/>
</dbReference>
<keyword evidence="6" id="KW-1133">Transmembrane helix</keyword>
<evidence type="ECO:0000313" key="10">
    <source>
        <dbReference type="Proteomes" id="UP000094472"/>
    </source>
</evidence>
<evidence type="ECO:0000256" key="2">
    <source>
        <dbReference type="ARBA" id="ARBA00012438"/>
    </source>
</evidence>